<evidence type="ECO:0000256" key="1">
    <source>
        <dbReference type="SAM" id="MobiDB-lite"/>
    </source>
</evidence>
<proteinExistence type="predicted"/>
<feature type="compositionally biased region" description="Acidic residues" evidence="1">
    <location>
        <begin position="453"/>
        <end position="466"/>
    </location>
</feature>
<keyword evidence="4" id="KW-1185">Reference proteome</keyword>
<organism evidence="3 4">
    <name type="scientific">Rickenella mellea</name>
    <dbReference type="NCBI Taxonomy" id="50990"/>
    <lineage>
        <taxon>Eukaryota</taxon>
        <taxon>Fungi</taxon>
        <taxon>Dikarya</taxon>
        <taxon>Basidiomycota</taxon>
        <taxon>Agaricomycotina</taxon>
        <taxon>Agaricomycetes</taxon>
        <taxon>Hymenochaetales</taxon>
        <taxon>Rickenellaceae</taxon>
        <taxon>Rickenella</taxon>
    </lineage>
</organism>
<dbReference type="InterPro" id="IPR054464">
    <property type="entry name" value="ULD_fung"/>
</dbReference>
<sequence>MSGFCTLEDITLKFGLFDTTKKCPISFRLYIDETEVARGKDIRRNHRLHWENHPSFYIRSGSRFRISIRGNYVLFKLTLAKIEFPGESLVQAESGSQDGKEEYTALDKKANVSVKFRYTIGSVAYTNELHRRRMDCRQSILDRLGKYRATLDSLMKVGGAIAEVNPLAKAVFVFVEKAYDHLKQQAECDTIVSDIVDCITNLLPSIQSVKRHTQNNQLQNIVPKMLDLIGNASNFIEEYNLDGAAVHALRALSSSTARDQIDKFTKEFTVLKECFDREVQTHILNVVVETRECITTRFDVIQRTLDARGNIIHGPVGNEILFTDARGISHVFSLTFFSTPQLFHQLLVLLFDSGPGRQYVARGHYNLSSPAWPGRQLQKWSDWSSFIEVANATQLEMSVIIRRLLLPGDDDGDRTCPACRNVDKEAKPIKGRIECSKCDVSYQVTEAFIEEVDSDESIGEGSDVEVGEPTTETSDEDGNESGTASRAGRGNGAPPEEDEIRLLRRIDLALRKDLNTANNIPQAVRERISKAFNACYRAVRTWGNTRTIIESSPDQSQCRTCANERRANTTKTSSNTVMTGCSCSKMRARTT</sequence>
<accession>A0A4Y7PMV1</accession>
<gene>
    <name evidence="3" type="ORF">BD410DRAFT_612012</name>
</gene>
<dbReference type="OrthoDB" id="3257453at2759"/>
<name>A0A4Y7PMV1_9AGAM</name>
<dbReference type="EMBL" id="ML170235">
    <property type="protein sequence ID" value="TDL16773.1"/>
    <property type="molecule type" value="Genomic_DNA"/>
</dbReference>
<feature type="region of interest" description="Disordered" evidence="1">
    <location>
        <begin position="453"/>
        <end position="498"/>
    </location>
</feature>
<dbReference type="Proteomes" id="UP000294933">
    <property type="component" value="Unassembled WGS sequence"/>
</dbReference>
<feature type="domain" description="Ubiquitin-like" evidence="2">
    <location>
        <begin position="318"/>
        <end position="402"/>
    </location>
</feature>
<evidence type="ECO:0000313" key="3">
    <source>
        <dbReference type="EMBL" id="TDL16773.1"/>
    </source>
</evidence>
<dbReference type="VEuPathDB" id="FungiDB:BD410DRAFT_612012"/>
<dbReference type="Pfam" id="PF22893">
    <property type="entry name" value="ULD_2"/>
    <property type="match status" value="1"/>
</dbReference>
<dbReference type="AlphaFoldDB" id="A0A4Y7PMV1"/>
<reference evidence="3 4" key="1">
    <citation type="submission" date="2018-06" db="EMBL/GenBank/DDBJ databases">
        <title>A transcriptomic atlas of mushroom development highlights an independent origin of complex multicellularity.</title>
        <authorList>
            <consortium name="DOE Joint Genome Institute"/>
            <person name="Krizsan K."/>
            <person name="Almasi E."/>
            <person name="Merenyi Z."/>
            <person name="Sahu N."/>
            <person name="Viragh M."/>
            <person name="Koszo T."/>
            <person name="Mondo S."/>
            <person name="Kiss B."/>
            <person name="Balint B."/>
            <person name="Kues U."/>
            <person name="Barry K."/>
            <person name="Hegedus J.C."/>
            <person name="Henrissat B."/>
            <person name="Johnson J."/>
            <person name="Lipzen A."/>
            <person name="Ohm R."/>
            <person name="Nagy I."/>
            <person name="Pangilinan J."/>
            <person name="Yan J."/>
            <person name="Xiong Y."/>
            <person name="Grigoriev I.V."/>
            <person name="Hibbett D.S."/>
            <person name="Nagy L.G."/>
        </authorList>
    </citation>
    <scope>NUCLEOTIDE SEQUENCE [LARGE SCALE GENOMIC DNA]</scope>
    <source>
        <strain evidence="3 4">SZMC22713</strain>
    </source>
</reference>
<evidence type="ECO:0000313" key="4">
    <source>
        <dbReference type="Proteomes" id="UP000294933"/>
    </source>
</evidence>
<evidence type="ECO:0000259" key="2">
    <source>
        <dbReference type="Pfam" id="PF22893"/>
    </source>
</evidence>
<protein>
    <recommendedName>
        <fullName evidence="2">Ubiquitin-like domain-containing protein</fullName>
    </recommendedName>
</protein>